<organism evidence="1 2">
    <name type="scientific">Acidovorax soli</name>
    <dbReference type="NCBI Taxonomy" id="592050"/>
    <lineage>
        <taxon>Bacteria</taxon>
        <taxon>Pseudomonadati</taxon>
        <taxon>Pseudomonadota</taxon>
        <taxon>Betaproteobacteria</taxon>
        <taxon>Burkholderiales</taxon>
        <taxon>Comamonadaceae</taxon>
        <taxon>Acidovorax</taxon>
    </lineage>
</organism>
<sequence>MIFDKKVWKKYFHGYTIYDCAIFREQGYCFLLVEEKDDRDTYPKTRAVTIITDHPIAAGSIPFAQTERFSFSAIACGTHPAEYVVVDSVSNVYSTGAKSKQFEAAIEDLISLKTPVGTMVTIRKVVRAAGKLYAVGSNRRLYRREGIEQWADLHSEGRGAPMPTDYTEAPHADWGRKMGFNDLSAFSDTDFYAAGGEGDLWRFDGTRWHPCPLPTQTQLETVCCAGDGKVYVSDLHGNVWAGREAHWEQVASSELAWGYQPVDAHWFQGRMYFGAQEGLYAISADKELVPLGEVDEHAPSSMVSGRIDISPDGRHMLTAGPYGACLYDGERWTRLFSAFDFR</sequence>
<dbReference type="SUPFAM" id="SSF63829">
    <property type="entry name" value="Calcium-dependent phosphotriesterase"/>
    <property type="match status" value="1"/>
</dbReference>
<keyword evidence="2" id="KW-1185">Reference proteome</keyword>
<comment type="caution">
    <text evidence="1">The sequence shown here is derived from an EMBL/GenBank/DDBJ whole genome shotgun (WGS) entry which is preliminary data.</text>
</comment>
<reference evidence="1 2" key="1">
    <citation type="submission" date="2020-08" db="EMBL/GenBank/DDBJ databases">
        <title>Functional genomics of gut bacteria from endangered species of beetles.</title>
        <authorList>
            <person name="Carlos-Shanley C."/>
        </authorList>
    </citation>
    <scope>NUCLEOTIDE SEQUENCE [LARGE SCALE GENOMIC DNA]</scope>
    <source>
        <strain evidence="1 2">S00198</strain>
    </source>
</reference>
<accession>A0A7X0UBZ8</accession>
<protein>
    <submittedName>
        <fullName evidence="1">Uncharacterized protein</fullName>
    </submittedName>
</protein>
<proteinExistence type="predicted"/>
<dbReference type="Proteomes" id="UP000575083">
    <property type="component" value="Unassembled WGS sequence"/>
</dbReference>
<dbReference type="AlphaFoldDB" id="A0A7X0UBZ8"/>
<evidence type="ECO:0000313" key="2">
    <source>
        <dbReference type="Proteomes" id="UP000575083"/>
    </source>
</evidence>
<evidence type="ECO:0000313" key="1">
    <source>
        <dbReference type="EMBL" id="MBB6562877.1"/>
    </source>
</evidence>
<name>A0A7X0UBZ8_9BURK</name>
<dbReference type="EMBL" id="JACHLK010000015">
    <property type="protein sequence ID" value="MBB6562877.1"/>
    <property type="molecule type" value="Genomic_DNA"/>
</dbReference>
<dbReference type="RefSeq" id="WP_184863320.1">
    <property type="nucleotide sequence ID" value="NZ_JACHLK010000015.1"/>
</dbReference>
<gene>
    <name evidence="1" type="ORF">HNP48_005594</name>
</gene>